<dbReference type="InterPro" id="IPR025857">
    <property type="entry name" value="MacB_PCD"/>
</dbReference>
<feature type="domain" description="MacB-like periplasmic core" evidence="8">
    <location>
        <begin position="20"/>
        <end position="238"/>
    </location>
</feature>
<sequence length="784" mass="88636">MFKSYLKIAWRNLLKNKLHSFINITGLATGMAVALLVGLWIWDEVSFDRHFRNHDRLAQVLCNQTDKGETYTDNSLAMPVGEALRSKYGQDLKYVSLASWENDFLVEAGDKKFDRKGMWVQPDFPGMFTYSLVRGNAQALQDPSSVLISQSLANAVFAGNDPLNRIIRLNNQFDLKVAGVFEDLPRNTNFYNVQVLLPWENKANWLNKQTSWNNHCGQLFIQLNDKVDLPALNEKIKAIPTPYIKAFKEEIMLHPFDKLHLYTEFKQGKAVGGRIDFVWLFGIVGVFVLLLACINFMNLSTARSTVRAREVGIRKTIGSLRIQLITQFLGESMIVVCLAFFLAIMLVQLSLPFFNNLADKEIPMRWTNPVFWSLALCFILFTGLIAGSYPAFYLSRFKPVKVLKGVIQTGRFASMPRKILVVVQFTVSVTLIICTIVVFLQINHAKDRPVGYNRAGLITVNMKTPELRKNYNAIRTDLLQSGVVEQMARSSHSATYFPNNNGINWRGKDPAQVVFYRTVTVSPDFGKTINWHIKEGRDFYSDVPTDSGSVVLNEAGAQTTGLKNIVGEIIQYGDKNYTVVGVVDNMVTQSPYEPVPPAIFFLDGYLGIITIRIKPGTPIHQALAKIEPVFKKYNAGNPFEYKFVDNEYAQKFSNETRIGNLATFFASLAIFISCLGLFGLASFITEQRTKEIGVRKVLGASLFNLWHLLSKEFTLLVTISLLIAIPIAWYAMHNWLQDYQYRIEISWWIFVATALGALLITLLTVSFQAIKAAMMKPVKSLKTE</sequence>
<feature type="domain" description="ABC3 transporter permease C-terminal" evidence="7">
    <location>
        <begin position="283"/>
        <end position="397"/>
    </location>
</feature>
<evidence type="ECO:0000256" key="4">
    <source>
        <dbReference type="ARBA" id="ARBA00022989"/>
    </source>
</evidence>
<protein>
    <submittedName>
        <fullName evidence="9">ABC transporter permease</fullName>
    </submittedName>
</protein>
<dbReference type="PANTHER" id="PTHR30572">
    <property type="entry name" value="MEMBRANE COMPONENT OF TRANSPORTER-RELATED"/>
    <property type="match status" value="1"/>
</dbReference>
<dbReference type="STRING" id="354355.SAMN05660816_03951"/>
<dbReference type="GO" id="GO:0005886">
    <property type="term" value="C:plasma membrane"/>
    <property type="evidence" value="ECO:0007669"/>
    <property type="project" value="UniProtKB-SubCell"/>
</dbReference>
<feature type="transmembrane region" description="Helical" evidence="6">
    <location>
        <begin position="419"/>
        <end position="440"/>
    </location>
</feature>
<organism evidence="9 10">
    <name type="scientific">Niastella yeongjuensis</name>
    <dbReference type="NCBI Taxonomy" id="354355"/>
    <lineage>
        <taxon>Bacteria</taxon>
        <taxon>Pseudomonadati</taxon>
        <taxon>Bacteroidota</taxon>
        <taxon>Chitinophagia</taxon>
        <taxon>Chitinophagales</taxon>
        <taxon>Chitinophagaceae</taxon>
        <taxon>Niastella</taxon>
    </lineage>
</organism>
<evidence type="ECO:0000256" key="2">
    <source>
        <dbReference type="ARBA" id="ARBA00022475"/>
    </source>
</evidence>
<evidence type="ECO:0000256" key="3">
    <source>
        <dbReference type="ARBA" id="ARBA00022692"/>
    </source>
</evidence>
<keyword evidence="2" id="KW-1003">Cell membrane</keyword>
<dbReference type="Proteomes" id="UP000192610">
    <property type="component" value="Unassembled WGS sequence"/>
</dbReference>
<feature type="domain" description="ABC3 transporter permease C-terminal" evidence="7">
    <location>
        <begin position="664"/>
        <end position="775"/>
    </location>
</feature>
<dbReference type="InterPro" id="IPR003838">
    <property type="entry name" value="ABC3_permease_C"/>
</dbReference>
<evidence type="ECO:0000256" key="6">
    <source>
        <dbReference type="SAM" id="Phobius"/>
    </source>
</evidence>
<dbReference type="RefSeq" id="WP_081204144.1">
    <property type="nucleotide sequence ID" value="NZ_FOCZ01000007.1"/>
</dbReference>
<evidence type="ECO:0000313" key="9">
    <source>
        <dbReference type="EMBL" id="OQP41002.1"/>
    </source>
</evidence>
<gene>
    <name evidence="9" type="ORF">A4H97_15495</name>
</gene>
<dbReference type="EMBL" id="LVXG01000067">
    <property type="protein sequence ID" value="OQP41002.1"/>
    <property type="molecule type" value="Genomic_DNA"/>
</dbReference>
<feature type="domain" description="MacB-like periplasmic core" evidence="8">
    <location>
        <begin position="455"/>
        <end position="628"/>
    </location>
</feature>
<feature type="transmembrane region" description="Helical" evidence="6">
    <location>
        <begin position="371"/>
        <end position="394"/>
    </location>
</feature>
<dbReference type="GO" id="GO:0022857">
    <property type="term" value="F:transmembrane transporter activity"/>
    <property type="evidence" value="ECO:0007669"/>
    <property type="project" value="TreeGrafter"/>
</dbReference>
<feature type="transmembrane region" description="Helical" evidence="6">
    <location>
        <begin position="713"/>
        <end position="733"/>
    </location>
</feature>
<evidence type="ECO:0000259" key="7">
    <source>
        <dbReference type="Pfam" id="PF02687"/>
    </source>
</evidence>
<evidence type="ECO:0000259" key="8">
    <source>
        <dbReference type="Pfam" id="PF12704"/>
    </source>
</evidence>
<feature type="transmembrane region" description="Helical" evidence="6">
    <location>
        <begin position="277"/>
        <end position="299"/>
    </location>
</feature>
<feature type="transmembrane region" description="Helical" evidence="6">
    <location>
        <begin position="21"/>
        <end position="42"/>
    </location>
</feature>
<keyword evidence="10" id="KW-1185">Reference proteome</keyword>
<feature type="transmembrane region" description="Helical" evidence="6">
    <location>
        <begin position="328"/>
        <end position="351"/>
    </location>
</feature>
<keyword evidence="4 6" id="KW-1133">Transmembrane helix</keyword>
<evidence type="ECO:0000256" key="1">
    <source>
        <dbReference type="ARBA" id="ARBA00004651"/>
    </source>
</evidence>
<evidence type="ECO:0000313" key="10">
    <source>
        <dbReference type="Proteomes" id="UP000192610"/>
    </source>
</evidence>
<dbReference type="OrthoDB" id="5933722at2"/>
<evidence type="ECO:0000256" key="5">
    <source>
        <dbReference type="ARBA" id="ARBA00023136"/>
    </source>
</evidence>
<keyword evidence="5 6" id="KW-0472">Membrane</keyword>
<accession>A0A1V9E4I3</accession>
<dbReference type="AlphaFoldDB" id="A0A1V9E4I3"/>
<keyword evidence="3 6" id="KW-0812">Transmembrane</keyword>
<name>A0A1V9E4I3_9BACT</name>
<dbReference type="Pfam" id="PF12704">
    <property type="entry name" value="MacB_PCD"/>
    <property type="match status" value="2"/>
</dbReference>
<reference evidence="10" key="1">
    <citation type="submission" date="2016-04" db="EMBL/GenBank/DDBJ databases">
        <authorList>
            <person name="Chen L."/>
            <person name="Zhuang W."/>
            <person name="Wang G."/>
        </authorList>
    </citation>
    <scope>NUCLEOTIDE SEQUENCE [LARGE SCALE GENOMIC DNA]</scope>
    <source>
        <strain evidence="10">17621</strain>
    </source>
</reference>
<feature type="transmembrane region" description="Helical" evidence="6">
    <location>
        <begin position="661"/>
        <end position="685"/>
    </location>
</feature>
<dbReference type="InterPro" id="IPR050250">
    <property type="entry name" value="Macrolide_Exporter_MacB"/>
</dbReference>
<dbReference type="PANTHER" id="PTHR30572:SF18">
    <property type="entry name" value="ABC-TYPE MACROLIDE FAMILY EXPORT SYSTEM PERMEASE COMPONENT 2"/>
    <property type="match status" value="1"/>
</dbReference>
<feature type="transmembrane region" description="Helical" evidence="6">
    <location>
        <begin position="745"/>
        <end position="770"/>
    </location>
</feature>
<comment type="caution">
    <text evidence="9">The sequence shown here is derived from an EMBL/GenBank/DDBJ whole genome shotgun (WGS) entry which is preliminary data.</text>
</comment>
<proteinExistence type="predicted"/>
<dbReference type="Pfam" id="PF02687">
    <property type="entry name" value="FtsX"/>
    <property type="match status" value="2"/>
</dbReference>
<comment type="subcellular location">
    <subcellularLocation>
        <location evidence="1">Cell membrane</location>
        <topology evidence="1">Multi-pass membrane protein</topology>
    </subcellularLocation>
</comment>